<gene>
    <name evidence="2" type="ORF">RRF57_011019</name>
</gene>
<dbReference type="InterPro" id="IPR011611">
    <property type="entry name" value="PfkB_dom"/>
</dbReference>
<dbReference type="AlphaFoldDB" id="A0AAN7UT89"/>
<keyword evidence="3" id="KW-1185">Reference proteome</keyword>
<dbReference type="Gene3D" id="3.40.1190.20">
    <property type="match status" value="1"/>
</dbReference>
<name>A0AAN7UT89_9PEZI</name>
<dbReference type="Pfam" id="PF00294">
    <property type="entry name" value="PfkB"/>
    <property type="match status" value="1"/>
</dbReference>
<evidence type="ECO:0000259" key="1">
    <source>
        <dbReference type="Pfam" id="PF00294"/>
    </source>
</evidence>
<reference evidence="2 3" key="1">
    <citation type="submission" date="2023-10" db="EMBL/GenBank/DDBJ databases">
        <title>Draft genome sequence of Xylaria bambusicola isolate GMP-LS, the root and basal stem rot pathogen of sugarcane in Indonesia.</title>
        <authorList>
            <person name="Selvaraj P."/>
            <person name="Muralishankar V."/>
            <person name="Muruganantham S."/>
            <person name="Sp S."/>
            <person name="Haryani S."/>
            <person name="Lau K.J.X."/>
            <person name="Naqvi N.I."/>
        </authorList>
    </citation>
    <scope>NUCLEOTIDE SEQUENCE [LARGE SCALE GENOMIC DNA]</scope>
    <source>
        <strain evidence="2">GMP-LS</strain>
    </source>
</reference>
<evidence type="ECO:0000313" key="3">
    <source>
        <dbReference type="Proteomes" id="UP001305414"/>
    </source>
</evidence>
<feature type="domain" description="Carbohydrate kinase PfkB" evidence="1">
    <location>
        <begin position="57"/>
        <end position="232"/>
    </location>
</feature>
<proteinExistence type="predicted"/>
<dbReference type="EMBL" id="JAWHQM010000051">
    <property type="protein sequence ID" value="KAK5635307.1"/>
    <property type="molecule type" value="Genomic_DNA"/>
</dbReference>
<comment type="caution">
    <text evidence="2">The sequence shown here is derived from an EMBL/GenBank/DDBJ whole genome shotgun (WGS) entry which is preliminary data.</text>
</comment>
<dbReference type="PANTHER" id="PTHR47098">
    <property type="entry name" value="PROTEIN MAK32"/>
    <property type="match status" value="1"/>
</dbReference>
<protein>
    <recommendedName>
        <fullName evidence="1">Carbohydrate kinase PfkB domain-containing protein</fullName>
    </recommendedName>
</protein>
<dbReference type="PANTHER" id="PTHR47098:SF1">
    <property type="entry name" value="PFKB FAMILY CARBOHYDRATE KINASE SUPERFAMILY (AFU_ORTHOLOGUE AFUA_4G09500)"/>
    <property type="match status" value="1"/>
</dbReference>
<accession>A0AAN7UT89</accession>
<evidence type="ECO:0000313" key="2">
    <source>
        <dbReference type="EMBL" id="KAK5635307.1"/>
    </source>
</evidence>
<dbReference type="InterPro" id="IPR029056">
    <property type="entry name" value="Ribokinase-like"/>
</dbReference>
<sequence length="311" mass="34186">MASVVCDPWNLSMHQVMLAHIRIGTRFSYTTSPLRPEPTQLDGSNLLYSRSFHFLALPHDLENQVNTLLSSRAEHGITERPLIVRDTAPMDCDSVNPESHLKASALVDVLSPNHIELDRLFNGKSEKDIEFSQSNIEIQANLFVEASIGPDRKGVIMVLSGHYGAIVPSDGKQPEWLPAYYGKDIEEAVDATGASNAFPGAFAAAFQETKDPEEACLRGAVAASYAIKQRSPHTLIAATSESSELWNGSNVLSLLDELKIRGSAALRALRANSWLALSEVLLIGMIEANESSPENFFDVIENDVHRELTYR</sequence>
<dbReference type="SUPFAM" id="SSF53613">
    <property type="entry name" value="Ribokinase-like"/>
    <property type="match status" value="1"/>
</dbReference>
<organism evidence="2 3">
    <name type="scientific">Xylaria bambusicola</name>
    <dbReference type="NCBI Taxonomy" id="326684"/>
    <lineage>
        <taxon>Eukaryota</taxon>
        <taxon>Fungi</taxon>
        <taxon>Dikarya</taxon>
        <taxon>Ascomycota</taxon>
        <taxon>Pezizomycotina</taxon>
        <taxon>Sordariomycetes</taxon>
        <taxon>Xylariomycetidae</taxon>
        <taxon>Xylariales</taxon>
        <taxon>Xylariaceae</taxon>
        <taxon>Xylaria</taxon>
    </lineage>
</organism>
<dbReference type="Proteomes" id="UP001305414">
    <property type="component" value="Unassembled WGS sequence"/>
</dbReference>